<sequence>MAKKWKNKKTFWKILKHFEENSAPSNPGILAKPKLDKSVVVGLDDGVEKETPFPIAIAGIEDVLDDGKHKLQNFSIDVQTEISNAHHVLANLPERKFSEIKWAVHHESDSNLQKNTKQEFNEMAHRKLPQKQGAANDTIDRKNSRKQGAGTDKGENDKSYAGRRKNSRDPDAGFQLVFDPTLEDNIVILPEEILDVGNSFGYALVGYFPSGHPGQVGLDRIVTSWKAPTRVIPNVNGWITFVFKTERDRDMVIAGGPYMIFGRILLLKLMPEWFKFGNDEIKTLPLWVKFPNLPLECWNAQLLSRIASKVGTPLLTDKMTKTMERISYARVLVEVDASKELVRSVSIIDSKGNRFDQLVEFETKPAYCQSCHSISHVATNCKRSGKTMGIEKGAAATVPAPKTNDQPQNSIGKVPAATLAPPPKTPNKDAPDAISNSKLQAKEEFNLKRVPDIAKNTPKNIPNRDEGSTSIAQACPIKPGEGSATSSFATDEIEFVQISEQDSTFQIVGKKNRVVKLTEKELKARQSDQNKCVKDYSHGSTNLTFSAE</sequence>
<keyword evidence="3" id="KW-1185">Reference proteome</keyword>
<name>A0A830CI29_9LAMI</name>
<dbReference type="OrthoDB" id="913888at2759"/>
<dbReference type="PANTHER" id="PTHR31286">
    <property type="entry name" value="GLYCINE-RICH CELL WALL STRUCTURAL PROTEIN 1.8-LIKE"/>
    <property type="match status" value="1"/>
</dbReference>
<protein>
    <recommendedName>
        <fullName evidence="4">DUF4283 domain-containing protein</fullName>
    </recommendedName>
</protein>
<evidence type="ECO:0008006" key="4">
    <source>
        <dbReference type="Google" id="ProtNLM"/>
    </source>
</evidence>
<evidence type="ECO:0000313" key="2">
    <source>
        <dbReference type="EMBL" id="GFP99380.1"/>
    </source>
</evidence>
<feature type="compositionally biased region" description="Basic and acidic residues" evidence="1">
    <location>
        <begin position="526"/>
        <end position="537"/>
    </location>
</feature>
<evidence type="ECO:0000256" key="1">
    <source>
        <dbReference type="SAM" id="MobiDB-lite"/>
    </source>
</evidence>
<dbReference type="PANTHER" id="PTHR31286:SF168">
    <property type="entry name" value="DUF4283 DOMAIN-CONTAINING PROTEIN"/>
    <property type="match status" value="1"/>
</dbReference>
<dbReference type="AlphaFoldDB" id="A0A830CI29"/>
<organism evidence="2 3">
    <name type="scientific">Phtheirospermum japonicum</name>
    <dbReference type="NCBI Taxonomy" id="374723"/>
    <lineage>
        <taxon>Eukaryota</taxon>
        <taxon>Viridiplantae</taxon>
        <taxon>Streptophyta</taxon>
        <taxon>Embryophyta</taxon>
        <taxon>Tracheophyta</taxon>
        <taxon>Spermatophyta</taxon>
        <taxon>Magnoliopsida</taxon>
        <taxon>eudicotyledons</taxon>
        <taxon>Gunneridae</taxon>
        <taxon>Pentapetalae</taxon>
        <taxon>asterids</taxon>
        <taxon>lamiids</taxon>
        <taxon>Lamiales</taxon>
        <taxon>Orobanchaceae</taxon>
        <taxon>Orobanchaceae incertae sedis</taxon>
        <taxon>Phtheirospermum</taxon>
    </lineage>
</organism>
<reference evidence="2" key="1">
    <citation type="submission" date="2020-07" db="EMBL/GenBank/DDBJ databases">
        <title>Ethylene signaling mediates host invasion by parasitic plants.</title>
        <authorList>
            <person name="Yoshida S."/>
        </authorList>
    </citation>
    <scope>NUCLEOTIDE SEQUENCE</scope>
    <source>
        <strain evidence="2">Okayama</strain>
    </source>
</reference>
<proteinExistence type="predicted"/>
<evidence type="ECO:0000313" key="3">
    <source>
        <dbReference type="Proteomes" id="UP000653305"/>
    </source>
</evidence>
<dbReference type="InterPro" id="IPR040256">
    <property type="entry name" value="At4g02000-like"/>
</dbReference>
<dbReference type="EMBL" id="BMAC01000571">
    <property type="protein sequence ID" value="GFP99380.1"/>
    <property type="molecule type" value="Genomic_DNA"/>
</dbReference>
<gene>
    <name evidence="2" type="ORF">PHJA_002082100</name>
</gene>
<dbReference type="Proteomes" id="UP000653305">
    <property type="component" value="Unassembled WGS sequence"/>
</dbReference>
<feature type="region of interest" description="Disordered" evidence="1">
    <location>
        <begin position="526"/>
        <end position="548"/>
    </location>
</feature>
<accession>A0A830CI29</accession>
<comment type="caution">
    <text evidence="2">The sequence shown here is derived from an EMBL/GenBank/DDBJ whole genome shotgun (WGS) entry which is preliminary data.</text>
</comment>
<feature type="region of interest" description="Disordered" evidence="1">
    <location>
        <begin position="397"/>
        <end position="432"/>
    </location>
</feature>
<feature type="region of interest" description="Disordered" evidence="1">
    <location>
        <begin position="126"/>
        <end position="174"/>
    </location>
</feature>
<feature type="compositionally biased region" description="Polar residues" evidence="1">
    <location>
        <begin position="538"/>
        <end position="548"/>
    </location>
</feature>